<name>A0A0R3P714_DROPS</name>
<keyword evidence="1" id="KW-1185">Reference proteome</keyword>
<organism evidence="1 2">
    <name type="scientific">Drosophila pseudoobscura pseudoobscura</name>
    <name type="common">Fruit fly</name>
    <dbReference type="NCBI Taxonomy" id="46245"/>
    <lineage>
        <taxon>Eukaryota</taxon>
        <taxon>Metazoa</taxon>
        <taxon>Ecdysozoa</taxon>
        <taxon>Arthropoda</taxon>
        <taxon>Hexapoda</taxon>
        <taxon>Insecta</taxon>
        <taxon>Pterygota</taxon>
        <taxon>Neoptera</taxon>
        <taxon>Endopterygota</taxon>
        <taxon>Diptera</taxon>
        <taxon>Brachycera</taxon>
        <taxon>Muscomorpha</taxon>
        <taxon>Ephydroidea</taxon>
        <taxon>Drosophilidae</taxon>
        <taxon>Drosophila</taxon>
        <taxon>Sophophora</taxon>
    </lineage>
</organism>
<protein>
    <submittedName>
        <fullName evidence="2">Uncharacterized protein</fullName>
    </submittedName>
</protein>
<evidence type="ECO:0000313" key="1">
    <source>
        <dbReference type="Proteomes" id="UP000001819"/>
    </source>
</evidence>
<dbReference type="ExpressionAtlas" id="A0A0R3P714">
    <property type="expression patterns" value="baseline"/>
</dbReference>
<dbReference type="GeneID" id="26533750"/>
<dbReference type="KEGG" id="dpo:26533750"/>
<sequence length="167" mass="18446">MKQMLPVLFLVLLAPSKIFGIDNCDSRCKLVEYQKALESAVAVHTAQNKVLSTVPAKLVLLTCRMADILGDWREPSIDFPQEGTNADRGLRYLPKIGEKELLSLSMGIRDTLMEADPSLQRPEFKELETLLSDIIPVPKEPEVDPDIFANAINSQCGQMCAGDGIKC</sequence>
<dbReference type="AlphaFoldDB" id="A0A0R3P714"/>
<proteinExistence type="predicted"/>
<gene>
    <name evidence="2" type="primary">LOC26533750</name>
</gene>
<reference evidence="2" key="1">
    <citation type="submission" date="2025-08" db="UniProtKB">
        <authorList>
            <consortium name="RefSeq"/>
        </authorList>
    </citation>
    <scope>IDENTIFICATION</scope>
    <source>
        <strain evidence="2">MV-25-SWS-2005</strain>
        <tissue evidence="2">Whole body</tissue>
    </source>
</reference>
<dbReference type="Proteomes" id="UP000001819">
    <property type="component" value="Chromosome X"/>
</dbReference>
<dbReference type="RefSeq" id="XP_015043963.1">
    <property type="nucleotide sequence ID" value="XM_015188477.2"/>
</dbReference>
<evidence type="ECO:0000313" key="2">
    <source>
        <dbReference type="RefSeq" id="XP_015043963.1"/>
    </source>
</evidence>
<accession>A0A6I8VLW0</accession>
<dbReference type="InParanoid" id="A0A0R3P714"/>
<accession>A0A0R3P714</accession>
<dbReference type="Bgee" id="FBgn0272737">
    <property type="expression patterns" value="Expressed in male reproductive system and 1 other cell type or tissue"/>
</dbReference>